<name>H5TRV4_GORO1</name>
<protein>
    <submittedName>
        <fullName evidence="2">Peptidase S1 family protein</fullName>
    </submittedName>
</protein>
<dbReference type="OrthoDB" id="4536940at2"/>
<comment type="caution">
    <text evidence="2">The sequence shown here is derived from an EMBL/GenBank/DDBJ whole genome shotgun (WGS) entry which is preliminary data.</text>
</comment>
<evidence type="ECO:0000313" key="3">
    <source>
        <dbReference type="Proteomes" id="UP000005038"/>
    </source>
</evidence>
<dbReference type="AlphaFoldDB" id="H5TRV4"/>
<keyword evidence="3" id="KW-1185">Reference proteome</keyword>
<accession>H5TRV4</accession>
<keyword evidence="1" id="KW-0732">Signal</keyword>
<proteinExistence type="predicted"/>
<reference evidence="2" key="1">
    <citation type="submission" date="2012-02" db="EMBL/GenBank/DDBJ databases">
        <title>Whole genome shotgun sequence of Gordonia otitidis NBRC 100426.</title>
        <authorList>
            <person name="Yoshida I."/>
            <person name="Hosoyama A."/>
            <person name="Tsuchikane K."/>
            <person name="Katsumata H."/>
            <person name="Yamazaki S."/>
            <person name="Fujita N."/>
        </authorList>
    </citation>
    <scope>NUCLEOTIDE SEQUENCE [LARGE SCALE GENOMIC DNA]</scope>
    <source>
        <strain evidence="2">NBRC 100426</strain>
    </source>
</reference>
<dbReference type="RefSeq" id="WP_007240396.1">
    <property type="nucleotide sequence ID" value="NZ_BAFB01000202.1"/>
</dbReference>
<dbReference type="InterPro" id="IPR043504">
    <property type="entry name" value="Peptidase_S1_PA_chymotrypsin"/>
</dbReference>
<dbReference type="SUPFAM" id="SSF50494">
    <property type="entry name" value="Trypsin-like serine proteases"/>
    <property type="match status" value="1"/>
</dbReference>
<dbReference type="Pfam" id="PF13365">
    <property type="entry name" value="Trypsin_2"/>
    <property type="match status" value="1"/>
</dbReference>
<gene>
    <name evidence="2" type="ORF">GOOTI_202_00680</name>
</gene>
<feature type="chain" id="PRO_5003598374" evidence="1">
    <location>
        <begin position="26"/>
        <end position="211"/>
    </location>
</feature>
<feature type="signal peptide" evidence="1">
    <location>
        <begin position="1"/>
        <end position="25"/>
    </location>
</feature>
<dbReference type="Gene3D" id="2.40.10.10">
    <property type="entry name" value="Trypsin-like serine proteases"/>
    <property type="match status" value="2"/>
</dbReference>
<dbReference type="EMBL" id="BAFB01000202">
    <property type="protein sequence ID" value="GAB36212.1"/>
    <property type="molecule type" value="Genomic_DNA"/>
</dbReference>
<organism evidence="2 3">
    <name type="scientific">Gordonia otitidis (strain DSM 44809 / CCUG 52243 / JCM 12355 / NBRC 100426 / IFM 10032)</name>
    <dbReference type="NCBI Taxonomy" id="1108044"/>
    <lineage>
        <taxon>Bacteria</taxon>
        <taxon>Bacillati</taxon>
        <taxon>Actinomycetota</taxon>
        <taxon>Actinomycetes</taxon>
        <taxon>Mycobacteriales</taxon>
        <taxon>Gordoniaceae</taxon>
        <taxon>Gordonia</taxon>
    </lineage>
</organism>
<dbReference type="InterPro" id="IPR009003">
    <property type="entry name" value="Peptidase_S1_PA"/>
</dbReference>
<dbReference type="STRING" id="1108044.GOOTI_202_00680"/>
<evidence type="ECO:0000256" key="1">
    <source>
        <dbReference type="SAM" id="SignalP"/>
    </source>
</evidence>
<dbReference type="Proteomes" id="UP000005038">
    <property type="component" value="Unassembled WGS sequence"/>
</dbReference>
<sequence length="211" mass="21843">MTARTFTTVAAVVMLSVLGVGAAHAVTPGQDVRLAQIEWGCTIGFTAHDPRGRPIAITAGHCAGDSYVGGEAYTSAAAAPIGRTIAATSIQDLDYAVIALAHGPVDDTPIGAPGPTGQTVCKVGRMTGRTCGPVVAVTDTEVVAKLALFPGDSGSPLIDRRGLVIGILSRTDEHATPAQTWSAALTRRPQLATFPRADRIVDAMRARHLIR</sequence>
<evidence type="ECO:0000313" key="2">
    <source>
        <dbReference type="EMBL" id="GAB36212.1"/>
    </source>
</evidence>